<reference evidence="2 3" key="1">
    <citation type="submission" date="2015-12" db="EMBL/GenBank/DDBJ databases">
        <title>The genome of Folsomia candida.</title>
        <authorList>
            <person name="Faddeeva A."/>
            <person name="Derks M.F."/>
            <person name="Anvar Y."/>
            <person name="Smit S."/>
            <person name="Van Straalen N."/>
            <person name="Roelofs D."/>
        </authorList>
    </citation>
    <scope>NUCLEOTIDE SEQUENCE [LARGE SCALE GENOMIC DNA]</scope>
    <source>
        <strain evidence="2 3">VU population</strain>
        <tissue evidence="2">Whole body</tissue>
    </source>
</reference>
<dbReference type="InterPro" id="IPR035992">
    <property type="entry name" value="Ricin_B-like_lectins"/>
</dbReference>
<sequence>MKRSRKQEYGSIDIMLLTISILLALSISMQVDGRRFKDGLTTKCLDNVVKPKVSKGSAHTNPCNGGSHQNWHWGKDHTIKNFATGQCLEADGKTVYTMSCHGTKTSQKWRGDGAGSIINFASKKCLKSSMKGLAFPQDCSIGRKAWLE</sequence>
<dbReference type="SMART" id="SM00458">
    <property type="entry name" value="RICIN"/>
    <property type="match status" value="1"/>
</dbReference>
<dbReference type="SUPFAM" id="SSF50370">
    <property type="entry name" value="Ricin B-like lectins"/>
    <property type="match status" value="1"/>
</dbReference>
<feature type="domain" description="Ricin B lectin" evidence="1">
    <location>
        <begin position="33"/>
        <end position="148"/>
    </location>
</feature>
<keyword evidence="3" id="KW-1185">Reference proteome</keyword>
<evidence type="ECO:0000259" key="1">
    <source>
        <dbReference type="SMART" id="SM00458"/>
    </source>
</evidence>
<comment type="caution">
    <text evidence="2">The sequence shown here is derived from an EMBL/GenBank/DDBJ whole genome shotgun (WGS) entry which is preliminary data.</text>
</comment>
<dbReference type="Proteomes" id="UP000198287">
    <property type="component" value="Unassembled WGS sequence"/>
</dbReference>
<proteinExistence type="predicted"/>
<dbReference type="Pfam" id="PF00652">
    <property type="entry name" value="Ricin_B_lectin"/>
    <property type="match status" value="1"/>
</dbReference>
<dbReference type="InterPro" id="IPR000772">
    <property type="entry name" value="Ricin_B_lectin"/>
</dbReference>
<dbReference type="PROSITE" id="PS50231">
    <property type="entry name" value="RICIN_B_LECTIN"/>
    <property type="match status" value="1"/>
</dbReference>
<dbReference type="AlphaFoldDB" id="A0A226EXF7"/>
<dbReference type="EMBL" id="LNIX01000001">
    <property type="protein sequence ID" value="OXA62229.1"/>
    <property type="molecule type" value="Genomic_DNA"/>
</dbReference>
<name>A0A226EXF7_FOLCA</name>
<protein>
    <submittedName>
        <fullName evidence="2">Actinohivin</fullName>
    </submittedName>
</protein>
<evidence type="ECO:0000313" key="3">
    <source>
        <dbReference type="Proteomes" id="UP000198287"/>
    </source>
</evidence>
<gene>
    <name evidence="2" type="ORF">Fcan01_01099</name>
</gene>
<dbReference type="CDD" id="cd23415">
    <property type="entry name" value="beta-trefoil_Ricin_AH"/>
    <property type="match status" value="1"/>
</dbReference>
<dbReference type="Gene3D" id="2.80.10.50">
    <property type="match status" value="1"/>
</dbReference>
<accession>A0A226EXF7</accession>
<evidence type="ECO:0000313" key="2">
    <source>
        <dbReference type="EMBL" id="OXA62229.1"/>
    </source>
</evidence>
<organism evidence="2 3">
    <name type="scientific">Folsomia candida</name>
    <name type="common">Springtail</name>
    <dbReference type="NCBI Taxonomy" id="158441"/>
    <lineage>
        <taxon>Eukaryota</taxon>
        <taxon>Metazoa</taxon>
        <taxon>Ecdysozoa</taxon>
        <taxon>Arthropoda</taxon>
        <taxon>Hexapoda</taxon>
        <taxon>Collembola</taxon>
        <taxon>Entomobryomorpha</taxon>
        <taxon>Isotomoidea</taxon>
        <taxon>Isotomidae</taxon>
        <taxon>Proisotominae</taxon>
        <taxon>Folsomia</taxon>
    </lineage>
</organism>